<dbReference type="SUPFAM" id="SSF46689">
    <property type="entry name" value="Homeodomain-like"/>
    <property type="match status" value="1"/>
</dbReference>
<dbReference type="PROSITE" id="PS50977">
    <property type="entry name" value="HTH_TETR_2"/>
    <property type="match status" value="1"/>
</dbReference>
<dbReference type="EMBL" id="QXQA01000001">
    <property type="protein sequence ID" value="RIX60211.1"/>
    <property type="molecule type" value="Genomic_DNA"/>
</dbReference>
<dbReference type="InterPro" id="IPR050624">
    <property type="entry name" value="HTH-type_Tx_Regulator"/>
</dbReference>
<feature type="domain" description="HTH tetR-type" evidence="3">
    <location>
        <begin position="22"/>
        <end position="82"/>
    </location>
</feature>
<dbReference type="PANTHER" id="PTHR43479">
    <property type="entry name" value="ACREF/ENVCD OPERON REPRESSOR-RELATED"/>
    <property type="match status" value="1"/>
</dbReference>
<evidence type="ECO:0000259" key="3">
    <source>
        <dbReference type="PROSITE" id="PS50977"/>
    </source>
</evidence>
<reference evidence="4 5" key="1">
    <citation type="submission" date="2018-09" db="EMBL/GenBank/DDBJ databases">
        <title>Paenibacillus aracenensis nov. sp. isolated from a cave in southern Spain.</title>
        <authorList>
            <person name="Jurado V."/>
            <person name="Gutierrez-Patricio S."/>
            <person name="Gonzalez-Pimentel J.L."/>
            <person name="Miller A.Z."/>
            <person name="Laiz L."/>
            <person name="Saiz-Jimenez C."/>
        </authorList>
    </citation>
    <scope>NUCLEOTIDE SEQUENCE [LARGE SCALE GENOMIC DNA]</scope>
    <source>
        <strain evidence="4 5">DSM 22867</strain>
    </source>
</reference>
<comment type="caution">
    <text evidence="4">The sequence shown here is derived from an EMBL/GenBank/DDBJ whole genome shotgun (WGS) entry which is preliminary data.</text>
</comment>
<dbReference type="GO" id="GO:0003677">
    <property type="term" value="F:DNA binding"/>
    <property type="evidence" value="ECO:0007669"/>
    <property type="project" value="UniProtKB-UniRule"/>
</dbReference>
<keyword evidence="5" id="KW-1185">Reference proteome</keyword>
<dbReference type="InterPro" id="IPR001647">
    <property type="entry name" value="HTH_TetR"/>
</dbReference>
<evidence type="ECO:0000256" key="1">
    <source>
        <dbReference type="ARBA" id="ARBA00023125"/>
    </source>
</evidence>
<dbReference type="OrthoDB" id="9812484at2"/>
<evidence type="ECO:0000313" key="4">
    <source>
        <dbReference type="EMBL" id="RIX60211.1"/>
    </source>
</evidence>
<gene>
    <name evidence="4" type="ORF">D3P08_01125</name>
</gene>
<dbReference type="Gene3D" id="1.10.357.10">
    <property type="entry name" value="Tetracycline Repressor, domain 2"/>
    <property type="match status" value="1"/>
</dbReference>
<dbReference type="PRINTS" id="PR00455">
    <property type="entry name" value="HTHTETR"/>
</dbReference>
<accession>A0A3A1VIC5</accession>
<dbReference type="InterPro" id="IPR023772">
    <property type="entry name" value="DNA-bd_HTH_TetR-type_CS"/>
</dbReference>
<dbReference type="InterPro" id="IPR009057">
    <property type="entry name" value="Homeodomain-like_sf"/>
</dbReference>
<evidence type="ECO:0000256" key="2">
    <source>
        <dbReference type="PROSITE-ProRule" id="PRU00335"/>
    </source>
</evidence>
<name>A0A3A1VIC5_9BACL</name>
<dbReference type="PANTHER" id="PTHR43479:SF11">
    <property type="entry name" value="ACREF_ENVCD OPERON REPRESSOR-RELATED"/>
    <property type="match status" value="1"/>
</dbReference>
<evidence type="ECO:0000313" key="5">
    <source>
        <dbReference type="Proteomes" id="UP000266482"/>
    </source>
</evidence>
<dbReference type="Gene3D" id="1.10.10.60">
    <property type="entry name" value="Homeodomain-like"/>
    <property type="match status" value="1"/>
</dbReference>
<keyword evidence="1 2" id="KW-0238">DNA-binding</keyword>
<dbReference type="Pfam" id="PF00440">
    <property type="entry name" value="TetR_N"/>
    <property type="match status" value="1"/>
</dbReference>
<dbReference type="InterPro" id="IPR036271">
    <property type="entry name" value="Tet_transcr_reg_TetR-rel_C_sf"/>
</dbReference>
<dbReference type="SUPFAM" id="SSF48498">
    <property type="entry name" value="Tetracyclin repressor-like, C-terminal domain"/>
    <property type="match status" value="1"/>
</dbReference>
<dbReference type="AlphaFoldDB" id="A0A3A1VIC5"/>
<feature type="DNA-binding region" description="H-T-H motif" evidence="2">
    <location>
        <begin position="45"/>
        <end position="64"/>
    </location>
</feature>
<sequence length="210" mass="23914">MTESVFWSIGQTCQSKGVLPIIDRRKQIIDAAAKSFSMFGYKATTMDGVAKIANVGKGTIYTFFTNKEELFQEIMNRMISEMKRIAEEAIDPGRLFFDNLSVVLEHLLDFQEEHELALKLSQEMREIGTPMALEGLQQMERAVVGYIAGQVTQAIKKGEIKPCEPEMTAFIMLKMYMALAVEWKKTHQPLEKRQVAGYLRFYMEQGLAPV</sequence>
<protein>
    <submittedName>
        <fullName evidence="4">TetR/AcrR family transcriptional regulator</fullName>
    </submittedName>
</protein>
<proteinExistence type="predicted"/>
<dbReference type="PROSITE" id="PS01081">
    <property type="entry name" value="HTH_TETR_1"/>
    <property type="match status" value="1"/>
</dbReference>
<dbReference type="Proteomes" id="UP000266482">
    <property type="component" value="Unassembled WGS sequence"/>
</dbReference>
<organism evidence="4 5">
    <name type="scientific">Paenibacillus nanensis</name>
    <dbReference type="NCBI Taxonomy" id="393251"/>
    <lineage>
        <taxon>Bacteria</taxon>
        <taxon>Bacillati</taxon>
        <taxon>Bacillota</taxon>
        <taxon>Bacilli</taxon>
        <taxon>Bacillales</taxon>
        <taxon>Paenibacillaceae</taxon>
        <taxon>Paenibacillus</taxon>
    </lineage>
</organism>